<dbReference type="Gene3D" id="1.10.238.10">
    <property type="entry name" value="EF-hand"/>
    <property type="match status" value="1"/>
</dbReference>
<evidence type="ECO:0000313" key="4">
    <source>
        <dbReference type="Proteomes" id="UP001165122"/>
    </source>
</evidence>
<dbReference type="EMBL" id="BRXW01000122">
    <property type="protein sequence ID" value="GMI08258.1"/>
    <property type="molecule type" value="Genomic_DNA"/>
</dbReference>
<dbReference type="OrthoDB" id="196384at2759"/>
<sequence length="336" mass="37420">MLYSCLLPLTTFSLLLIQSTAFYLPPRIPFVRLKVLSSTPASTVISDSFINDGMGDQSIGKVQVVTSSPTQQVSTHHPLKIYYTPPPTFTPTTLTLGYNNWTPDSEGQDLLLLQSFKDSDLALGSYYVNLIIPNFALTLKLAFHNDLDFDLGPSGEGYKIHVTDVQVERDGKIYEATHDCLTGKVELISEIETVDPLELEKKLREKFEAGTPQSDVDVNMEEMPNTILVAEGSEDVIRGFLAEADVVGKILNMGNMEIGEARQAFDFLDVLKNGKNVVEFEELGKLCVSVGFEIEKEEIMELIDTYCEDLDTGVSMGEWIRIYSYLDSNDRGVDMV</sequence>
<evidence type="ECO:0000259" key="2">
    <source>
        <dbReference type="PROSITE" id="PS50222"/>
    </source>
</evidence>
<keyword evidence="4" id="KW-1185">Reference proteome</keyword>
<feature type="domain" description="EF-hand" evidence="2">
    <location>
        <begin position="256"/>
        <end position="293"/>
    </location>
</feature>
<dbReference type="AlphaFoldDB" id="A0A9W7FAS1"/>
<name>A0A9W7FAS1_9STRA</name>
<organism evidence="3 4">
    <name type="scientific">Triparma laevis f. longispina</name>
    <dbReference type="NCBI Taxonomy" id="1714387"/>
    <lineage>
        <taxon>Eukaryota</taxon>
        <taxon>Sar</taxon>
        <taxon>Stramenopiles</taxon>
        <taxon>Ochrophyta</taxon>
        <taxon>Bolidophyceae</taxon>
        <taxon>Parmales</taxon>
        <taxon>Triparmaceae</taxon>
        <taxon>Triparma</taxon>
    </lineage>
</organism>
<gene>
    <name evidence="3" type="ORF">TrLO_g6459</name>
</gene>
<reference evidence="4" key="1">
    <citation type="journal article" date="2023" name="Commun. Biol.">
        <title>Genome analysis of Parmales, the sister group of diatoms, reveals the evolutionary specialization of diatoms from phago-mixotrophs to photoautotrophs.</title>
        <authorList>
            <person name="Ban H."/>
            <person name="Sato S."/>
            <person name="Yoshikawa S."/>
            <person name="Yamada K."/>
            <person name="Nakamura Y."/>
            <person name="Ichinomiya M."/>
            <person name="Sato N."/>
            <person name="Blanc-Mathieu R."/>
            <person name="Endo H."/>
            <person name="Kuwata A."/>
            <person name="Ogata H."/>
        </authorList>
    </citation>
    <scope>NUCLEOTIDE SEQUENCE [LARGE SCALE GENOMIC DNA]</scope>
    <source>
        <strain evidence="4">NIES 3700</strain>
    </source>
</reference>
<keyword evidence="1" id="KW-0732">Signal</keyword>
<evidence type="ECO:0000256" key="1">
    <source>
        <dbReference type="SAM" id="SignalP"/>
    </source>
</evidence>
<feature type="signal peptide" evidence="1">
    <location>
        <begin position="1"/>
        <end position="21"/>
    </location>
</feature>
<dbReference type="GO" id="GO:0005509">
    <property type="term" value="F:calcium ion binding"/>
    <property type="evidence" value="ECO:0007669"/>
    <property type="project" value="InterPro"/>
</dbReference>
<protein>
    <recommendedName>
        <fullName evidence="2">EF-hand domain-containing protein</fullName>
    </recommendedName>
</protein>
<dbReference type="Proteomes" id="UP001165122">
    <property type="component" value="Unassembled WGS sequence"/>
</dbReference>
<feature type="chain" id="PRO_5040741713" description="EF-hand domain-containing protein" evidence="1">
    <location>
        <begin position="22"/>
        <end position="336"/>
    </location>
</feature>
<dbReference type="InterPro" id="IPR011992">
    <property type="entry name" value="EF-hand-dom_pair"/>
</dbReference>
<evidence type="ECO:0000313" key="3">
    <source>
        <dbReference type="EMBL" id="GMI08258.1"/>
    </source>
</evidence>
<proteinExistence type="predicted"/>
<dbReference type="PROSITE" id="PS50222">
    <property type="entry name" value="EF_HAND_2"/>
    <property type="match status" value="1"/>
</dbReference>
<dbReference type="InterPro" id="IPR002048">
    <property type="entry name" value="EF_hand_dom"/>
</dbReference>
<accession>A0A9W7FAS1</accession>
<comment type="caution">
    <text evidence="3">The sequence shown here is derived from an EMBL/GenBank/DDBJ whole genome shotgun (WGS) entry which is preliminary data.</text>
</comment>
<dbReference type="SUPFAM" id="SSF47473">
    <property type="entry name" value="EF-hand"/>
    <property type="match status" value="1"/>
</dbReference>